<proteinExistence type="predicted"/>
<feature type="non-terminal residue" evidence="1">
    <location>
        <position position="99"/>
    </location>
</feature>
<protein>
    <submittedName>
        <fullName evidence="1">Uncharacterized protein</fullName>
    </submittedName>
</protein>
<name>X1I7N0_9ZZZZ</name>
<reference evidence="1" key="1">
    <citation type="journal article" date="2014" name="Front. Microbiol.">
        <title>High frequency of phylogenetically diverse reductive dehalogenase-homologous genes in deep subseafloor sedimentary metagenomes.</title>
        <authorList>
            <person name="Kawai M."/>
            <person name="Futagami T."/>
            <person name="Toyoda A."/>
            <person name="Takaki Y."/>
            <person name="Nishi S."/>
            <person name="Hori S."/>
            <person name="Arai W."/>
            <person name="Tsubouchi T."/>
            <person name="Morono Y."/>
            <person name="Uchiyama I."/>
            <person name="Ito T."/>
            <person name="Fujiyama A."/>
            <person name="Inagaki F."/>
            <person name="Takami H."/>
        </authorList>
    </citation>
    <scope>NUCLEOTIDE SEQUENCE</scope>
    <source>
        <strain evidence="1">Expedition CK06-06</strain>
    </source>
</reference>
<comment type="caution">
    <text evidence="1">The sequence shown here is derived from an EMBL/GenBank/DDBJ whole genome shotgun (WGS) entry which is preliminary data.</text>
</comment>
<dbReference type="EMBL" id="BARU01027976">
    <property type="protein sequence ID" value="GAH65290.1"/>
    <property type="molecule type" value="Genomic_DNA"/>
</dbReference>
<gene>
    <name evidence="1" type="ORF">S03H2_44715</name>
</gene>
<organism evidence="1">
    <name type="scientific">marine sediment metagenome</name>
    <dbReference type="NCBI Taxonomy" id="412755"/>
    <lineage>
        <taxon>unclassified sequences</taxon>
        <taxon>metagenomes</taxon>
        <taxon>ecological metagenomes</taxon>
    </lineage>
</organism>
<accession>X1I7N0</accession>
<evidence type="ECO:0000313" key="1">
    <source>
        <dbReference type="EMBL" id="GAH65290.1"/>
    </source>
</evidence>
<sequence length="99" mass="11022">MGKYIMINGRWKKPIRALLFLFIVVIWVFVVKAGTTNSQGSYQAKEAYTILQGTQNTALSQDRLIQVKGDSDIEQRPQEESAGASLWFTLLAIFLGGLA</sequence>
<dbReference type="AlphaFoldDB" id="X1I7N0"/>